<gene>
    <name evidence="2" type="ORF">CD122_11350</name>
</gene>
<sequence>MFLLSIIAFSILMIIAIFSLIQDLTKKNKKNETKKDLLSSILLLLATIILLIFSFVFLK</sequence>
<protein>
    <submittedName>
        <fullName evidence="2">Uncharacterized protein</fullName>
    </submittedName>
</protein>
<name>A0A2K3YFM1_9STAP</name>
<organism evidence="2 3">
    <name type="scientific">Staphylococcus rostri</name>
    <dbReference type="NCBI Taxonomy" id="522262"/>
    <lineage>
        <taxon>Bacteria</taxon>
        <taxon>Bacillati</taxon>
        <taxon>Bacillota</taxon>
        <taxon>Bacilli</taxon>
        <taxon>Bacillales</taxon>
        <taxon>Staphylococcaceae</taxon>
        <taxon>Staphylococcus</taxon>
    </lineage>
</organism>
<dbReference type="EMBL" id="PPRF01000129">
    <property type="protein sequence ID" value="PNZ24362.1"/>
    <property type="molecule type" value="Genomic_DNA"/>
</dbReference>
<evidence type="ECO:0000313" key="2">
    <source>
        <dbReference type="EMBL" id="PNZ24362.1"/>
    </source>
</evidence>
<comment type="caution">
    <text evidence="2">The sequence shown here is derived from an EMBL/GenBank/DDBJ whole genome shotgun (WGS) entry which is preliminary data.</text>
</comment>
<keyword evidence="1" id="KW-0472">Membrane</keyword>
<feature type="transmembrane region" description="Helical" evidence="1">
    <location>
        <begin position="6"/>
        <end position="25"/>
    </location>
</feature>
<accession>A0A2K3YFM1</accession>
<keyword evidence="1" id="KW-1133">Transmembrane helix</keyword>
<proteinExistence type="predicted"/>
<evidence type="ECO:0000256" key="1">
    <source>
        <dbReference type="SAM" id="Phobius"/>
    </source>
</evidence>
<dbReference type="Proteomes" id="UP000242752">
    <property type="component" value="Unassembled WGS sequence"/>
</dbReference>
<evidence type="ECO:0000313" key="3">
    <source>
        <dbReference type="Proteomes" id="UP000242752"/>
    </source>
</evidence>
<feature type="transmembrane region" description="Helical" evidence="1">
    <location>
        <begin position="37"/>
        <end position="58"/>
    </location>
</feature>
<keyword evidence="1" id="KW-0812">Transmembrane</keyword>
<dbReference type="AlphaFoldDB" id="A0A2K3YFM1"/>
<keyword evidence="3" id="KW-1185">Reference proteome</keyword>
<reference evidence="2 3" key="1">
    <citation type="submission" date="2017-08" db="EMBL/GenBank/DDBJ databases">
        <title>Draft genome sequences of 64 type strains of genus Staph aureus.</title>
        <authorList>
            <person name="Cole K."/>
            <person name="Golubchik T."/>
            <person name="Russell J."/>
            <person name="Foster D."/>
            <person name="Llewelyn M."/>
            <person name="Wilson D."/>
            <person name="Crook D."/>
            <person name="Paul J."/>
        </authorList>
    </citation>
    <scope>NUCLEOTIDE SEQUENCE [LARGE SCALE GENOMIC DNA]</scope>
    <source>
        <strain evidence="2 3">DSM 21968</strain>
    </source>
</reference>